<dbReference type="HOGENOM" id="CLU_019327_1_1_11"/>
<dbReference type="AlphaFoldDB" id="K0YHG2"/>
<dbReference type="Proteomes" id="UP000006078">
    <property type="component" value="Unassembled WGS sequence"/>
</dbReference>
<dbReference type="EMBL" id="AHAE01000009">
    <property type="protein sequence ID" value="EJZ82901.1"/>
    <property type="molecule type" value="Genomic_DNA"/>
</dbReference>
<organism evidence="1 2">
    <name type="scientific">Corynebacterium otitidis ATCC 51513</name>
    <dbReference type="NCBI Taxonomy" id="883169"/>
    <lineage>
        <taxon>Bacteria</taxon>
        <taxon>Bacillati</taxon>
        <taxon>Actinomycetota</taxon>
        <taxon>Actinomycetes</taxon>
        <taxon>Mycobacteriales</taxon>
        <taxon>Corynebacteriaceae</taxon>
        <taxon>Corynebacterium</taxon>
    </lineage>
</organism>
<dbReference type="SUPFAM" id="SSF51905">
    <property type="entry name" value="FAD/NAD(P)-binding domain"/>
    <property type="match status" value="1"/>
</dbReference>
<dbReference type="Pfam" id="PF13450">
    <property type="entry name" value="NAD_binding_8"/>
    <property type="match status" value="1"/>
</dbReference>
<name>K0YHG2_9CORY</name>
<evidence type="ECO:0000313" key="1">
    <source>
        <dbReference type="EMBL" id="EJZ82901.1"/>
    </source>
</evidence>
<sequence>MTPRAPRRLTGRALVVGSGPNGLAGAIVLAEAGLDVTVAEENYAPGGGLRSAELLVPGVVHDLCSAVHPLAQASPFYRARAADLKKHGLQFLSPEVDACHPLPDQKAGVLLTGVGETARGLGDGRDRRAWQLALGPLAERADELAGEFLRPPLHLPRRPMLAARFGALAGMPAAALTGALRSPAAKALAAGIFAHAFAPHHLPASAAPGLLLAAAGHRHGWPVARGGSAAIARALVGLLEDLGGRVETGRAIDDAGELSGFDVVLLDTSLERAASILGELLPARVAGAWRRFRRGPAVAKIDAVVEGEIPWLEPQARRAGTVHLGGEARDVARAERDCWQGRLPERPFTLVAQQHLTDPSRSTTDSGGRRLNPVWAYSHVPAGWDATEDEAWELVSAQIERAAPGFRERVVARRALPPREIEAHNANNVGGDIAGGANGPIQLLARPRLLGDPYSTGVPGVYVCSASTPPGGGVHFAAGENAARSALRWLERR</sequence>
<dbReference type="PANTHER" id="PTHR10668:SF105">
    <property type="entry name" value="DEHYDROGENASE-RELATED"/>
    <property type="match status" value="1"/>
</dbReference>
<dbReference type="PANTHER" id="PTHR10668">
    <property type="entry name" value="PHYTOENE DEHYDROGENASE"/>
    <property type="match status" value="1"/>
</dbReference>
<dbReference type="PATRIC" id="fig|883169.3.peg.163"/>
<reference evidence="1 2" key="1">
    <citation type="submission" date="2012-08" db="EMBL/GenBank/DDBJ databases">
        <title>The Genome Sequence of Turicella otitidis ATCC 51513.</title>
        <authorList>
            <consortium name="The Broad Institute Genome Sequencing Platform"/>
            <person name="Earl A."/>
            <person name="Ward D."/>
            <person name="Feldgarden M."/>
            <person name="Gevers D."/>
            <person name="Huys G."/>
            <person name="Walker B."/>
            <person name="Young S.K."/>
            <person name="Zeng Q."/>
            <person name="Gargeya S."/>
            <person name="Fitzgerald M."/>
            <person name="Haas B."/>
            <person name="Abouelleil A."/>
            <person name="Alvarado L."/>
            <person name="Arachchi H.M."/>
            <person name="Berlin A.M."/>
            <person name="Chapman S.B."/>
            <person name="Goldberg J."/>
            <person name="Griggs A."/>
            <person name="Gujja S."/>
            <person name="Hansen M."/>
            <person name="Howarth C."/>
            <person name="Imamovic A."/>
            <person name="Larimer J."/>
            <person name="McCowen C."/>
            <person name="Montmayeur A."/>
            <person name="Murphy C."/>
            <person name="Neiman D."/>
            <person name="Pearson M."/>
            <person name="Priest M."/>
            <person name="Roberts A."/>
            <person name="Saif S."/>
            <person name="Shea T."/>
            <person name="Sisk P."/>
            <person name="Sykes S."/>
            <person name="Wortman J."/>
            <person name="Nusbaum C."/>
            <person name="Birren B."/>
        </authorList>
    </citation>
    <scope>NUCLEOTIDE SEQUENCE [LARGE SCALE GENOMIC DNA]</scope>
    <source>
        <strain evidence="1 2">ATCC 51513</strain>
    </source>
</reference>
<comment type="caution">
    <text evidence="1">The sequence shown here is derived from an EMBL/GenBank/DDBJ whole genome shotgun (WGS) entry which is preliminary data.</text>
</comment>
<dbReference type="eggNOG" id="COG1233">
    <property type="taxonomic scope" value="Bacteria"/>
</dbReference>
<evidence type="ECO:0008006" key="3">
    <source>
        <dbReference type="Google" id="ProtNLM"/>
    </source>
</evidence>
<protein>
    <recommendedName>
        <fullName evidence="3">Protein p49</fullName>
    </recommendedName>
</protein>
<dbReference type="OrthoDB" id="833207at2"/>
<evidence type="ECO:0000313" key="2">
    <source>
        <dbReference type="Proteomes" id="UP000006078"/>
    </source>
</evidence>
<proteinExistence type="predicted"/>
<dbReference type="STRING" id="29321.AAV33_04130"/>
<accession>K0YHG2</accession>
<dbReference type="Gene3D" id="3.40.50.720">
    <property type="entry name" value="NAD(P)-binding Rossmann-like Domain"/>
    <property type="match status" value="1"/>
</dbReference>
<dbReference type="RefSeq" id="WP_004600060.1">
    <property type="nucleotide sequence ID" value="NZ_JH815192.1"/>
</dbReference>
<keyword evidence="2" id="KW-1185">Reference proteome</keyword>
<dbReference type="InterPro" id="IPR036188">
    <property type="entry name" value="FAD/NAD-bd_sf"/>
</dbReference>
<gene>
    <name evidence="1" type="ORF">HMPREF9719_00170</name>
</gene>